<dbReference type="Proteomes" id="UP000199691">
    <property type="component" value="Unassembled WGS sequence"/>
</dbReference>
<gene>
    <name evidence="1" type="ORF">SAMN05421507_105363</name>
</gene>
<sequence length="31" mass="3251">MLGCDGTPAVRGAFHSEPELAGYLLERAAAF</sequence>
<accession>A0A1H0Q7Y4</accession>
<protein>
    <submittedName>
        <fullName evidence="1">Uncharacterized protein</fullName>
    </submittedName>
</protein>
<name>A0A1H0Q7Y4_9PSEU</name>
<proteinExistence type="predicted"/>
<dbReference type="EMBL" id="FNIX01000005">
    <property type="protein sequence ID" value="SDP13473.1"/>
    <property type="molecule type" value="Genomic_DNA"/>
</dbReference>
<evidence type="ECO:0000313" key="1">
    <source>
        <dbReference type="EMBL" id="SDP13473.1"/>
    </source>
</evidence>
<evidence type="ECO:0000313" key="2">
    <source>
        <dbReference type="Proteomes" id="UP000199691"/>
    </source>
</evidence>
<keyword evidence="2" id="KW-1185">Reference proteome</keyword>
<dbReference type="AlphaFoldDB" id="A0A1H0Q7Y4"/>
<organism evidence="1 2">
    <name type="scientific">Lentzea jiangxiensis</name>
    <dbReference type="NCBI Taxonomy" id="641025"/>
    <lineage>
        <taxon>Bacteria</taxon>
        <taxon>Bacillati</taxon>
        <taxon>Actinomycetota</taxon>
        <taxon>Actinomycetes</taxon>
        <taxon>Pseudonocardiales</taxon>
        <taxon>Pseudonocardiaceae</taxon>
        <taxon>Lentzea</taxon>
    </lineage>
</organism>
<reference evidence="2" key="1">
    <citation type="submission" date="2016-10" db="EMBL/GenBank/DDBJ databases">
        <authorList>
            <person name="Varghese N."/>
            <person name="Submissions S."/>
        </authorList>
    </citation>
    <scope>NUCLEOTIDE SEQUENCE [LARGE SCALE GENOMIC DNA]</scope>
    <source>
        <strain evidence="2">CGMCC 4.6609</strain>
    </source>
</reference>